<evidence type="ECO:0000256" key="1">
    <source>
        <dbReference type="SAM" id="SignalP"/>
    </source>
</evidence>
<protein>
    <submittedName>
        <fullName evidence="2">Uncharacterized protein</fullName>
    </submittedName>
</protein>
<feature type="chain" id="PRO_5032351440" evidence="1">
    <location>
        <begin position="23"/>
        <end position="38"/>
    </location>
</feature>
<reference evidence="2" key="1">
    <citation type="submission" date="2021-02" db="EMBL/GenBank/DDBJ databases">
        <authorList>
            <person name="Nowell W R."/>
        </authorList>
    </citation>
    <scope>NUCLEOTIDE SEQUENCE</scope>
    <source>
        <strain evidence="2">Ploen Becks lab</strain>
    </source>
</reference>
<dbReference type="EMBL" id="CAJNOC010006072">
    <property type="protein sequence ID" value="CAF1069587.1"/>
    <property type="molecule type" value="Genomic_DNA"/>
</dbReference>
<feature type="signal peptide" evidence="1">
    <location>
        <begin position="1"/>
        <end position="22"/>
    </location>
</feature>
<feature type="non-terminal residue" evidence="2">
    <location>
        <position position="1"/>
    </location>
</feature>
<accession>A0A814LTK2</accession>
<proteinExistence type="predicted"/>
<name>A0A814LTK2_9BILA</name>
<gene>
    <name evidence="2" type="ORF">OXX778_LOCUS19657</name>
</gene>
<evidence type="ECO:0000313" key="2">
    <source>
        <dbReference type="EMBL" id="CAF1069587.1"/>
    </source>
</evidence>
<organism evidence="2 3">
    <name type="scientific">Brachionus calyciflorus</name>
    <dbReference type="NCBI Taxonomy" id="104777"/>
    <lineage>
        <taxon>Eukaryota</taxon>
        <taxon>Metazoa</taxon>
        <taxon>Spiralia</taxon>
        <taxon>Gnathifera</taxon>
        <taxon>Rotifera</taxon>
        <taxon>Eurotatoria</taxon>
        <taxon>Monogononta</taxon>
        <taxon>Pseudotrocha</taxon>
        <taxon>Ploima</taxon>
        <taxon>Brachionidae</taxon>
        <taxon>Brachionus</taxon>
    </lineage>
</organism>
<sequence length="38" mass="4459">MIRKYIHLFGIVIFFIVQPMLCDQIYFCDFDNGSCPNG</sequence>
<keyword evidence="1" id="KW-0732">Signal</keyword>
<dbReference type="Proteomes" id="UP000663879">
    <property type="component" value="Unassembled WGS sequence"/>
</dbReference>
<comment type="caution">
    <text evidence="2">The sequence shown here is derived from an EMBL/GenBank/DDBJ whole genome shotgun (WGS) entry which is preliminary data.</text>
</comment>
<keyword evidence="3" id="KW-1185">Reference proteome</keyword>
<evidence type="ECO:0000313" key="3">
    <source>
        <dbReference type="Proteomes" id="UP000663879"/>
    </source>
</evidence>
<dbReference type="AlphaFoldDB" id="A0A814LTK2"/>